<dbReference type="EMBL" id="JBJQOH010000002">
    <property type="protein sequence ID" value="KAL3695873.1"/>
    <property type="molecule type" value="Genomic_DNA"/>
</dbReference>
<organism evidence="2 3">
    <name type="scientific">Riccia sorocarpa</name>
    <dbReference type="NCBI Taxonomy" id="122646"/>
    <lineage>
        <taxon>Eukaryota</taxon>
        <taxon>Viridiplantae</taxon>
        <taxon>Streptophyta</taxon>
        <taxon>Embryophyta</taxon>
        <taxon>Marchantiophyta</taxon>
        <taxon>Marchantiopsida</taxon>
        <taxon>Marchantiidae</taxon>
        <taxon>Marchantiales</taxon>
        <taxon>Ricciaceae</taxon>
        <taxon>Riccia</taxon>
    </lineage>
</organism>
<proteinExistence type="predicted"/>
<gene>
    <name evidence="2" type="ORF">R1sor_009949</name>
</gene>
<dbReference type="Proteomes" id="UP001633002">
    <property type="component" value="Unassembled WGS sequence"/>
</dbReference>
<reference evidence="2 3" key="1">
    <citation type="submission" date="2024-09" db="EMBL/GenBank/DDBJ databases">
        <title>Chromosome-scale assembly of Riccia sorocarpa.</title>
        <authorList>
            <person name="Paukszto L."/>
        </authorList>
    </citation>
    <scope>NUCLEOTIDE SEQUENCE [LARGE SCALE GENOMIC DNA]</scope>
    <source>
        <strain evidence="2">LP-2024</strain>
        <tissue evidence="2">Aerial parts of the thallus</tissue>
    </source>
</reference>
<keyword evidence="3" id="KW-1185">Reference proteome</keyword>
<name>A0ABD3HWV4_9MARC</name>
<dbReference type="PANTHER" id="PTHR19446">
    <property type="entry name" value="REVERSE TRANSCRIPTASES"/>
    <property type="match status" value="1"/>
</dbReference>
<feature type="domain" description="Reverse transcriptase" evidence="1">
    <location>
        <begin position="39"/>
        <end position="138"/>
    </location>
</feature>
<comment type="caution">
    <text evidence="2">The sequence shown here is derived from an EMBL/GenBank/DDBJ whole genome shotgun (WGS) entry which is preliminary data.</text>
</comment>
<dbReference type="SUPFAM" id="SSF56672">
    <property type="entry name" value="DNA/RNA polymerases"/>
    <property type="match status" value="1"/>
</dbReference>
<dbReference type="InterPro" id="IPR043502">
    <property type="entry name" value="DNA/RNA_pol_sf"/>
</dbReference>
<evidence type="ECO:0000259" key="1">
    <source>
        <dbReference type="Pfam" id="PF00078"/>
    </source>
</evidence>
<dbReference type="AlphaFoldDB" id="A0ABD3HWV4"/>
<sequence>MAKQRSPGEDGVPVEVLVAAWDWIGDRCLKVLHTVWSDHSIMDNIVCAKLSQDYAEERQQPAIFCKLDFVKAFDRVQHEFLWDTLRSMHFSPEFIALVRTLVAEGSAKVHFNGVFTKSFKLTRGVRQGCPVSPLLITLHYITLTFHHYYSHHSATDANIPRCRKGRTIKRIQNTKWKASTA</sequence>
<dbReference type="InterPro" id="IPR000477">
    <property type="entry name" value="RT_dom"/>
</dbReference>
<accession>A0ABD3HWV4</accession>
<protein>
    <recommendedName>
        <fullName evidence="1">Reverse transcriptase domain-containing protein</fullName>
    </recommendedName>
</protein>
<evidence type="ECO:0000313" key="3">
    <source>
        <dbReference type="Proteomes" id="UP001633002"/>
    </source>
</evidence>
<dbReference type="Pfam" id="PF00078">
    <property type="entry name" value="RVT_1"/>
    <property type="match status" value="1"/>
</dbReference>
<evidence type="ECO:0000313" key="2">
    <source>
        <dbReference type="EMBL" id="KAL3695873.1"/>
    </source>
</evidence>